<protein>
    <submittedName>
        <fullName evidence="3">IS110 family transposase</fullName>
    </submittedName>
</protein>
<dbReference type="EMBL" id="JAAGLI010000333">
    <property type="protein sequence ID" value="NEA23500.1"/>
    <property type="molecule type" value="Genomic_DNA"/>
</dbReference>
<feature type="region of interest" description="Disordered" evidence="1">
    <location>
        <begin position="114"/>
        <end position="171"/>
    </location>
</feature>
<dbReference type="GO" id="GO:0003677">
    <property type="term" value="F:DNA binding"/>
    <property type="evidence" value="ECO:0007669"/>
    <property type="project" value="InterPro"/>
</dbReference>
<feature type="compositionally biased region" description="Polar residues" evidence="1">
    <location>
        <begin position="140"/>
        <end position="151"/>
    </location>
</feature>
<gene>
    <name evidence="3" type="ORF">G3I70_13500</name>
</gene>
<dbReference type="GO" id="GO:0006313">
    <property type="term" value="P:DNA transposition"/>
    <property type="evidence" value="ECO:0007669"/>
    <property type="project" value="InterPro"/>
</dbReference>
<evidence type="ECO:0000313" key="4">
    <source>
        <dbReference type="Proteomes" id="UP000475532"/>
    </source>
</evidence>
<feature type="domain" description="Transposase IS116/IS110/IS902 C-terminal" evidence="2">
    <location>
        <begin position="37"/>
        <end position="113"/>
    </location>
</feature>
<evidence type="ECO:0000259" key="2">
    <source>
        <dbReference type="Pfam" id="PF02371"/>
    </source>
</evidence>
<accession>A0A6L9QDH9</accession>
<dbReference type="AlphaFoldDB" id="A0A6L9QDH9"/>
<sequence length="171" mass="18303">MGVQVRTLLDVLDAECINVDQLGQAVAEAFAQHPDYEIVTSFPGLGNELEARLPAETGDDRTWFADVRTLQAYTGSAPATRASGRNVSITRRSIKSNRLATAGFRWAFCTAAKPGPRAATTSSEATTETGTPPHCATCSPRCSDSSTTAFRQTALRPGQNRRPTRRSSSVG</sequence>
<reference evidence="3 4" key="1">
    <citation type="submission" date="2020-01" db="EMBL/GenBank/DDBJ databases">
        <title>Insect and environment-associated Actinomycetes.</title>
        <authorList>
            <person name="Currrie C."/>
            <person name="Chevrette M."/>
            <person name="Carlson C."/>
            <person name="Stubbendieck R."/>
            <person name="Wendt-Pienkowski E."/>
        </authorList>
    </citation>
    <scope>NUCLEOTIDE SEQUENCE [LARGE SCALE GENOMIC DNA]</scope>
    <source>
        <strain evidence="3 4">SID10258</strain>
    </source>
</reference>
<evidence type="ECO:0000256" key="1">
    <source>
        <dbReference type="SAM" id="MobiDB-lite"/>
    </source>
</evidence>
<dbReference type="RefSeq" id="WP_163055962.1">
    <property type="nucleotide sequence ID" value="NZ_JAAGLI010000333.1"/>
</dbReference>
<organism evidence="3 4">
    <name type="scientific">Actinomadura bangladeshensis</name>
    <dbReference type="NCBI Taxonomy" id="453573"/>
    <lineage>
        <taxon>Bacteria</taxon>
        <taxon>Bacillati</taxon>
        <taxon>Actinomycetota</taxon>
        <taxon>Actinomycetes</taxon>
        <taxon>Streptosporangiales</taxon>
        <taxon>Thermomonosporaceae</taxon>
        <taxon>Actinomadura</taxon>
    </lineage>
</organism>
<dbReference type="InterPro" id="IPR003346">
    <property type="entry name" value="Transposase_20"/>
</dbReference>
<dbReference type="GO" id="GO:0004803">
    <property type="term" value="F:transposase activity"/>
    <property type="evidence" value="ECO:0007669"/>
    <property type="project" value="InterPro"/>
</dbReference>
<dbReference type="Pfam" id="PF02371">
    <property type="entry name" value="Transposase_20"/>
    <property type="match status" value="1"/>
</dbReference>
<feature type="compositionally biased region" description="Low complexity" evidence="1">
    <location>
        <begin position="118"/>
        <end position="129"/>
    </location>
</feature>
<name>A0A6L9QDH9_9ACTN</name>
<dbReference type="Proteomes" id="UP000475532">
    <property type="component" value="Unassembled WGS sequence"/>
</dbReference>
<comment type="caution">
    <text evidence="3">The sequence shown here is derived from an EMBL/GenBank/DDBJ whole genome shotgun (WGS) entry which is preliminary data.</text>
</comment>
<evidence type="ECO:0000313" key="3">
    <source>
        <dbReference type="EMBL" id="NEA23500.1"/>
    </source>
</evidence>
<proteinExistence type="predicted"/>